<evidence type="ECO:0000256" key="9">
    <source>
        <dbReference type="HAMAP-Rule" id="MF_00625"/>
    </source>
</evidence>
<keyword evidence="3 9" id="KW-0479">Metal-binding</keyword>
<comment type="subunit">
    <text evidence="9">Homodimer.</text>
</comment>
<dbReference type="NCBIfam" id="NF002098">
    <property type="entry name" value="PRK00943.1"/>
    <property type="match status" value="1"/>
</dbReference>
<feature type="binding site" description="in other chain" evidence="9">
    <location>
        <position position="84"/>
    </location>
    <ligand>
        <name>ATP</name>
        <dbReference type="ChEBI" id="CHEBI:30616"/>
        <note>ligand shared between dimeric partners</note>
    </ligand>
</feature>
<evidence type="ECO:0000256" key="8">
    <source>
        <dbReference type="ARBA" id="ARBA00023266"/>
    </source>
</evidence>
<accession>C8PR43</accession>
<evidence type="ECO:0000256" key="5">
    <source>
        <dbReference type="ARBA" id="ARBA00022777"/>
    </source>
</evidence>
<keyword evidence="2 9" id="KW-0808">Transferase</keyword>
<comment type="cofactor">
    <cofactor evidence="9">
        <name>Mg(2+)</name>
        <dbReference type="ChEBI" id="CHEBI:18420"/>
    </cofactor>
    <text evidence="9">Binds 1 Mg(2+) ion per monomer.</text>
</comment>
<dbReference type="NCBIfam" id="TIGR00476">
    <property type="entry name" value="selD"/>
    <property type="match status" value="1"/>
</dbReference>
<dbReference type="GO" id="GO:0005737">
    <property type="term" value="C:cytoplasm"/>
    <property type="evidence" value="ECO:0007669"/>
    <property type="project" value="TreeGrafter"/>
</dbReference>
<proteinExistence type="inferred from homology"/>
<evidence type="ECO:0000259" key="10">
    <source>
        <dbReference type="Pfam" id="PF00586"/>
    </source>
</evidence>
<name>C8PR43_9SPIR</name>
<dbReference type="CDD" id="cd02195">
    <property type="entry name" value="SelD"/>
    <property type="match status" value="1"/>
</dbReference>
<feature type="binding site" evidence="9">
    <location>
        <begin position="158"/>
        <end position="160"/>
    </location>
    <ligand>
        <name>ATP</name>
        <dbReference type="ChEBI" id="CHEBI:30616"/>
        <note>ligand shared between dimeric partners</note>
    </ligand>
</feature>
<feature type="binding site" description="in other chain" evidence="9">
    <location>
        <position position="107"/>
    </location>
    <ligand>
        <name>ATP</name>
        <dbReference type="ChEBI" id="CHEBI:30616"/>
        <note>ligand shared between dimeric partners</note>
    </ligand>
</feature>
<dbReference type="InterPro" id="IPR016188">
    <property type="entry name" value="PurM-like_N"/>
</dbReference>
<evidence type="ECO:0000256" key="3">
    <source>
        <dbReference type="ARBA" id="ARBA00022723"/>
    </source>
</evidence>
<evidence type="ECO:0000256" key="7">
    <source>
        <dbReference type="ARBA" id="ARBA00022842"/>
    </source>
</evidence>
<dbReference type="Pfam" id="PF02769">
    <property type="entry name" value="AIRS_C"/>
    <property type="match status" value="1"/>
</dbReference>
<dbReference type="InterPro" id="IPR036676">
    <property type="entry name" value="PurM-like_C_sf"/>
</dbReference>
<evidence type="ECO:0000313" key="12">
    <source>
        <dbReference type="EMBL" id="EEV20147.1"/>
    </source>
</evidence>
<dbReference type="AlphaFoldDB" id="C8PR43"/>
<dbReference type="SUPFAM" id="SSF55326">
    <property type="entry name" value="PurM N-terminal domain-like"/>
    <property type="match status" value="1"/>
</dbReference>
<dbReference type="InterPro" id="IPR036921">
    <property type="entry name" value="PurM-like_N_sf"/>
</dbReference>
<protein>
    <recommendedName>
        <fullName evidence="9">Selenide, water dikinase</fullName>
        <ecNumber evidence="9">2.7.9.3</ecNumber>
    </recommendedName>
    <alternativeName>
        <fullName evidence="9">Selenium donor protein</fullName>
    </alternativeName>
    <alternativeName>
        <fullName evidence="9">Selenophosphate synthase</fullName>
    </alternativeName>
</protein>
<dbReference type="SUPFAM" id="SSF56042">
    <property type="entry name" value="PurM C-terminal domain-like"/>
    <property type="match status" value="1"/>
</dbReference>
<dbReference type="PIRSF" id="PIRSF036407">
    <property type="entry name" value="Selenphspht_syn"/>
    <property type="match status" value="1"/>
</dbReference>
<dbReference type="GO" id="GO:0000287">
    <property type="term" value="F:magnesium ion binding"/>
    <property type="evidence" value="ECO:0007669"/>
    <property type="project" value="UniProtKB-UniRule"/>
</dbReference>
<gene>
    <name evidence="9 12" type="primary">selD</name>
    <name evidence="12" type="ORF">TREVI0001_0913</name>
</gene>
<dbReference type="InterPro" id="IPR004536">
    <property type="entry name" value="SPS/SelD"/>
</dbReference>
<dbReference type="GO" id="GO:0004756">
    <property type="term" value="F:selenide, water dikinase activity"/>
    <property type="evidence" value="ECO:0007669"/>
    <property type="project" value="UniProtKB-UniRule"/>
</dbReference>
<comment type="catalytic activity">
    <reaction evidence="9">
        <text>hydrogenselenide + ATP + H2O = selenophosphate + AMP + phosphate + 2 H(+)</text>
        <dbReference type="Rhea" id="RHEA:18737"/>
        <dbReference type="ChEBI" id="CHEBI:15377"/>
        <dbReference type="ChEBI" id="CHEBI:15378"/>
        <dbReference type="ChEBI" id="CHEBI:16144"/>
        <dbReference type="ChEBI" id="CHEBI:29317"/>
        <dbReference type="ChEBI" id="CHEBI:30616"/>
        <dbReference type="ChEBI" id="CHEBI:43474"/>
        <dbReference type="ChEBI" id="CHEBI:456215"/>
        <dbReference type="EC" id="2.7.9.3"/>
    </reaction>
</comment>
<dbReference type="STRING" id="596324.TREVI0001_0913"/>
<feature type="domain" description="PurM-like C-terminal" evidence="11">
    <location>
        <begin position="188"/>
        <end position="360"/>
    </location>
</feature>
<dbReference type="Pfam" id="PF00586">
    <property type="entry name" value="AIRS"/>
    <property type="match status" value="1"/>
</dbReference>
<feature type="binding site" evidence="9">
    <location>
        <position position="246"/>
    </location>
    <ligand>
        <name>Mg(2+)</name>
        <dbReference type="ChEBI" id="CHEBI:18420"/>
    </ligand>
</feature>
<sequence>MLVKSTLIYYNKSMENHNKSVSGRSDELFVCGGCNAKIGAGVLSALLKTLPKTSHEGLLVGFDSSDDAAVIQLTEDIAVIQTLDFFPPMVTDPTLFGQVAAANALSDIYAMGGEPVCALNIVCYPEEATHENAYAALQSILTGGAEKVKEAGAALAGGHSIHDPKIKYGLSVMGTVHPQRIWRNNTPRAGDVLFLTKKLGIGIITTAYSAGEVPRPAFDEAAASMTCLNKYAAEILRNFDVHACTDVTGFGLSGHLLEMTGTDFSARLNAKNIPYIEAAYQAAGEFLLTAGGQRNRNFAQGKITFGIKDFALEEIIFDPQTSGGLLFAVSPAEAEKIRHAFAEAGINLFQIGTIEPRSDYPITVS</sequence>
<dbReference type="InterPro" id="IPR023061">
    <property type="entry name" value="SelD_I"/>
</dbReference>
<keyword evidence="5 9" id="KW-0418">Kinase</keyword>
<dbReference type="PANTHER" id="PTHR10256">
    <property type="entry name" value="SELENIDE, WATER DIKINASE"/>
    <property type="match status" value="1"/>
</dbReference>
<comment type="caution">
    <text evidence="12">The sequence shown here is derived from an EMBL/GenBank/DDBJ whole genome shotgun (WGS) entry which is preliminary data.</text>
</comment>
<dbReference type="EC" id="2.7.9.3" evidence="9"/>
<keyword evidence="6 9" id="KW-0067">ATP-binding</keyword>
<dbReference type="PANTHER" id="PTHR10256:SF0">
    <property type="entry name" value="INACTIVE SELENIDE, WATER DIKINASE-LIKE PROTEIN-RELATED"/>
    <property type="match status" value="1"/>
</dbReference>
<feature type="active site" evidence="9">
    <location>
        <position position="34"/>
    </location>
</feature>
<keyword evidence="8 9" id="KW-0711">Selenium</keyword>
<feature type="site" description="Important for catalytic activity" evidence="9">
    <location>
        <position position="37"/>
    </location>
</feature>
<evidence type="ECO:0000259" key="11">
    <source>
        <dbReference type="Pfam" id="PF02769"/>
    </source>
</evidence>
<dbReference type="eggNOG" id="COG0709">
    <property type="taxonomic scope" value="Bacteria"/>
</dbReference>
<comment type="similarity">
    <text evidence="1 9">Belongs to the selenophosphate synthase 1 family. Class I subfamily.</text>
</comment>
<evidence type="ECO:0000256" key="4">
    <source>
        <dbReference type="ARBA" id="ARBA00022741"/>
    </source>
</evidence>
<evidence type="ECO:0000256" key="2">
    <source>
        <dbReference type="ARBA" id="ARBA00022679"/>
    </source>
</evidence>
<dbReference type="Proteomes" id="UP000004509">
    <property type="component" value="Unassembled WGS sequence"/>
</dbReference>
<feature type="domain" description="PurM-like N-terminal" evidence="10">
    <location>
        <begin position="66"/>
        <end position="176"/>
    </location>
</feature>
<feature type="binding site" description="in other chain" evidence="9">
    <location>
        <position position="37"/>
    </location>
    <ligand>
        <name>ATP</name>
        <dbReference type="ChEBI" id="CHEBI:30616"/>
        <note>ligand shared between dimeric partners</note>
    </ligand>
</feature>
<keyword evidence="4 9" id="KW-0547">Nucleotide-binding</keyword>
<dbReference type="EMBL" id="ACYH01000041">
    <property type="protein sequence ID" value="EEV20147.1"/>
    <property type="molecule type" value="Genomic_DNA"/>
</dbReference>
<feature type="binding site" evidence="9">
    <location>
        <position position="107"/>
    </location>
    <ligand>
        <name>Mg(2+)</name>
        <dbReference type="ChEBI" id="CHEBI:18420"/>
    </ligand>
</feature>
<dbReference type="GO" id="GO:0005524">
    <property type="term" value="F:ATP binding"/>
    <property type="evidence" value="ECO:0007669"/>
    <property type="project" value="UniProtKB-UniRule"/>
</dbReference>
<evidence type="ECO:0000313" key="13">
    <source>
        <dbReference type="Proteomes" id="UP000004509"/>
    </source>
</evidence>
<evidence type="ECO:0000256" key="6">
    <source>
        <dbReference type="ARBA" id="ARBA00022840"/>
    </source>
</evidence>
<feature type="binding site" evidence="9">
    <location>
        <position position="67"/>
    </location>
    <ligand>
        <name>Mg(2+)</name>
        <dbReference type="ChEBI" id="CHEBI:18420"/>
    </ligand>
</feature>
<dbReference type="GO" id="GO:0016260">
    <property type="term" value="P:selenocysteine biosynthetic process"/>
    <property type="evidence" value="ECO:0007669"/>
    <property type="project" value="InterPro"/>
</dbReference>
<dbReference type="Gene3D" id="3.90.650.10">
    <property type="entry name" value="PurM-like C-terminal domain"/>
    <property type="match status" value="1"/>
</dbReference>
<comment type="function">
    <text evidence="9">Synthesizes selenophosphate from selenide and ATP.</text>
</comment>
<keyword evidence="7 9" id="KW-0460">Magnesium</keyword>
<dbReference type="InterPro" id="IPR010918">
    <property type="entry name" value="PurM-like_C_dom"/>
</dbReference>
<dbReference type="HAMAP" id="MF_00625">
    <property type="entry name" value="SelD"/>
    <property type="match status" value="1"/>
</dbReference>
<evidence type="ECO:0000256" key="1">
    <source>
        <dbReference type="ARBA" id="ARBA00008026"/>
    </source>
</evidence>
<feature type="binding site" description="in other chain" evidence="9">
    <location>
        <begin position="64"/>
        <end position="66"/>
    </location>
    <ligand>
        <name>ATP</name>
        <dbReference type="ChEBI" id="CHEBI:30616"/>
        <note>ligand shared between dimeric partners</note>
    </ligand>
</feature>
<reference evidence="12 13" key="1">
    <citation type="submission" date="2009-07" db="EMBL/GenBank/DDBJ databases">
        <authorList>
            <person name="Madupu R."/>
            <person name="Sebastian Y."/>
            <person name="Durkin A.S."/>
            <person name="Torralba M."/>
            <person name="Methe B."/>
            <person name="Sutton G.G."/>
            <person name="Strausberg R.L."/>
            <person name="Nelson K.E."/>
        </authorList>
    </citation>
    <scope>NUCLEOTIDE SEQUENCE [LARGE SCALE GENOMIC DNA]</scope>
    <source>
        <strain evidence="12 13">ATCC 35580</strain>
    </source>
</reference>
<organism evidence="12 13">
    <name type="scientific">Treponema vincentii ATCC 35580</name>
    <dbReference type="NCBI Taxonomy" id="596324"/>
    <lineage>
        <taxon>Bacteria</taxon>
        <taxon>Pseudomonadati</taxon>
        <taxon>Spirochaetota</taxon>
        <taxon>Spirochaetia</taxon>
        <taxon>Spirochaetales</taxon>
        <taxon>Treponemataceae</taxon>
        <taxon>Treponema</taxon>
    </lineage>
</organism>
<dbReference type="Gene3D" id="3.30.1330.10">
    <property type="entry name" value="PurM-like, N-terminal domain"/>
    <property type="match status" value="1"/>
</dbReference>